<protein>
    <submittedName>
        <fullName evidence="2">Uncharacterized protein</fullName>
    </submittedName>
</protein>
<dbReference type="EMBL" id="CM001402">
    <property type="protein sequence ID" value="EHO40628.1"/>
    <property type="molecule type" value="Genomic_DNA"/>
</dbReference>
<dbReference type="EMBL" id="CP018099">
    <property type="protein sequence ID" value="APF20917.1"/>
    <property type="molecule type" value="Genomic_DNA"/>
</dbReference>
<reference evidence="1 4" key="2">
    <citation type="submission" date="2016-11" db="EMBL/GenBank/DDBJ databases">
        <title>Genomic analysis of Caldithrix abyssi and proposal of a novel bacterial phylum Caldithrichaeota.</title>
        <authorList>
            <person name="Kublanov I."/>
            <person name="Sigalova O."/>
            <person name="Gavrilov S."/>
            <person name="Lebedinsky A."/>
            <person name="Ivanova N."/>
            <person name="Daum C."/>
            <person name="Reddy T."/>
            <person name="Klenk H.P."/>
            <person name="Goker M."/>
            <person name="Reva O."/>
            <person name="Miroshnichenko M."/>
            <person name="Kyprides N."/>
            <person name="Woyke T."/>
            <person name="Gelfand M."/>
        </authorList>
    </citation>
    <scope>NUCLEOTIDE SEQUENCE [LARGE SCALE GENOMIC DNA]</scope>
    <source>
        <strain evidence="1 4">LF13</strain>
    </source>
</reference>
<proteinExistence type="predicted"/>
<dbReference type="AlphaFoldDB" id="H1XVC2"/>
<name>H1XVC2_CALAY</name>
<dbReference type="HOGENOM" id="CLU_1056675_0_0_0"/>
<evidence type="ECO:0000313" key="3">
    <source>
        <dbReference type="Proteomes" id="UP000004671"/>
    </source>
</evidence>
<dbReference type="OrthoDB" id="284838at2"/>
<dbReference type="eggNOG" id="ENOG5032T1G">
    <property type="taxonomic scope" value="Bacteria"/>
</dbReference>
<reference evidence="2 3" key="1">
    <citation type="submission" date="2011-09" db="EMBL/GenBank/DDBJ databases">
        <title>The permanent draft genome of Caldithrix abyssi DSM 13497.</title>
        <authorList>
            <consortium name="US DOE Joint Genome Institute (JGI-PGF)"/>
            <person name="Lucas S."/>
            <person name="Han J."/>
            <person name="Lapidus A."/>
            <person name="Bruce D."/>
            <person name="Goodwin L."/>
            <person name="Pitluck S."/>
            <person name="Peters L."/>
            <person name="Kyrpides N."/>
            <person name="Mavromatis K."/>
            <person name="Ivanova N."/>
            <person name="Mikhailova N."/>
            <person name="Chertkov O."/>
            <person name="Detter J.C."/>
            <person name="Tapia R."/>
            <person name="Han C."/>
            <person name="Land M."/>
            <person name="Hauser L."/>
            <person name="Markowitz V."/>
            <person name="Cheng J.-F."/>
            <person name="Hugenholtz P."/>
            <person name="Woyke T."/>
            <person name="Wu D."/>
            <person name="Spring S."/>
            <person name="Brambilla E."/>
            <person name="Klenk H.-P."/>
            <person name="Eisen J.A."/>
        </authorList>
    </citation>
    <scope>NUCLEOTIDE SEQUENCE [LARGE SCALE GENOMIC DNA]</scope>
    <source>
        <strain evidence="2 3">DSM 13497</strain>
    </source>
</reference>
<organism evidence="2 3">
    <name type="scientific">Caldithrix abyssi DSM 13497</name>
    <dbReference type="NCBI Taxonomy" id="880073"/>
    <lineage>
        <taxon>Bacteria</taxon>
        <taxon>Pseudomonadati</taxon>
        <taxon>Calditrichota</taxon>
        <taxon>Calditrichia</taxon>
        <taxon>Calditrichales</taxon>
        <taxon>Calditrichaceae</taxon>
        <taxon>Caldithrix</taxon>
    </lineage>
</organism>
<accession>H1XVC2</accession>
<gene>
    <name evidence="1" type="ORF">Cabys_4172</name>
    <name evidence="2" type="ORF">Calab_0994</name>
</gene>
<sequence precursor="true">MKRFLFIFALFLLTFCKTQNQLHPTSDDGSWFVLKKDDLTAGTHHTRHAEIFGKYVSGYNLYVLKAIDIVQAHAPDGGGYFAGLKADPPESPIGYELKLFGKSLITPPRPTSYCSGSTYAAFIEALNLIFAGRTPKLSEDRFEAARMQEPDGGRREDHVKLWGKWNADGYGNHFALVQYTKMGVRIKPNQARPGDFMNISWENGGGHSVIFLGWYLDENQTPNVVYWSSQKRTNGMGDEVVPISRIKEVCVVRLTNPQNILHFNIEQPVDINITGDKINWQPDEVFAH</sequence>
<dbReference type="PaxDb" id="880073-Calab_0994"/>
<dbReference type="RefSeq" id="WP_006927653.1">
    <property type="nucleotide sequence ID" value="NZ_CM001402.1"/>
</dbReference>
<dbReference type="STRING" id="880073.Cabys_4172"/>
<dbReference type="KEGG" id="caby:Cabys_4172"/>
<evidence type="ECO:0000313" key="2">
    <source>
        <dbReference type="EMBL" id="EHO40628.1"/>
    </source>
</evidence>
<keyword evidence="3" id="KW-1185">Reference proteome</keyword>
<dbReference type="Proteomes" id="UP000004671">
    <property type="component" value="Chromosome"/>
</dbReference>
<dbReference type="Proteomes" id="UP000183868">
    <property type="component" value="Chromosome"/>
</dbReference>
<evidence type="ECO:0000313" key="4">
    <source>
        <dbReference type="Proteomes" id="UP000183868"/>
    </source>
</evidence>
<evidence type="ECO:0000313" key="1">
    <source>
        <dbReference type="EMBL" id="APF20917.1"/>
    </source>
</evidence>